<accession>A0A1S3IQN5</accession>
<feature type="region of interest" description="Disordered" evidence="6">
    <location>
        <begin position="1201"/>
        <end position="1220"/>
    </location>
</feature>
<keyword evidence="2" id="KW-0758">Storage protein</keyword>
<keyword evidence="1 7" id="KW-0732">Signal</keyword>
<dbReference type="Gene3D" id="2.30.230.10">
    <property type="entry name" value="Lipovitellin, beta-sheet shell regions, chain A"/>
    <property type="match status" value="1"/>
</dbReference>
<dbReference type="PANTHER" id="PTHR23345:SF15">
    <property type="entry name" value="VITELLOGENIN 1-RELATED"/>
    <property type="match status" value="1"/>
</dbReference>
<dbReference type="Proteomes" id="UP000085678">
    <property type="component" value="Unplaced"/>
</dbReference>
<dbReference type="InParanoid" id="A0A1S3IQN5"/>
<organism evidence="9 10">
    <name type="scientific">Lingula anatina</name>
    <name type="common">Brachiopod</name>
    <name type="synonym">Lingula unguis</name>
    <dbReference type="NCBI Taxonomy" id="7574"/>
    <lineage>
        <taxon>Eukaryota</taxon>
        <taxon>Metazoa</taxon>
        <taxon>Spiralia</taxon>
        <taxon>Lophotrochozoa</taxon>
        <taxon>Brachiopoda</taxon>
        <taxon>Linguliformea</taxon>
        <taxon>Lingulata</taxon>
        <taxon>Lingulida</taxon>
        <taxon>Linguloidea</taxon>
        <taxon>Lingulidae</taxon>
        <taxon>Lingula</taxon>
    </lineage>
</organism>
<feature type="signal peptide" evidence="7">
    <location>
        <begin position="1"/>
        <end position="21"/>
    </location>
</feature>
<evidence type="ECO:0000256" key="2">
    <source>
        <dbReference type="ARBA" id="ARBA00022761"/>
    </source>
</evidence>
<dbReference type="RefSeq" id="XP_013400530.1">
    <property type="nucleotide sequence ID" value="XM_013545076.1"/>
</dbReference>
<keyword evidence="3" id="KW-1015">Disulfide bond</keyword>
<keyword evidence="4" id="KW-0325">Glycoprotein</keyword>
<dbReference type="InterPro" id="IPR001747">
    <property type="entry name" value="Vitellogenin_N"/>
</dbReference>
<feature type="domain" description="Vitellogenin" evidence="8">
    <location>
        <begin position="23"/>
        <end position="568"/>
    </location>
</feature>
<dbReference type="SUPFAM" id="SSF48431">
    <property type="entry name" value="Lipovitellin-phosvitin complex, superhelical domain"/>
    <property type="match status" value="1"/>
</dbReference>
<dbReference type="PANTHER" id="PTHR23345">
    <property type="entry name" value="VITELLOGENIN-RELATED"/>
    <property type="match status" value="1"/>
</dbReference>
<dbReference type="Gene3D" id="2.70.70.10">
    <property type="entry name" value="Glucose Permease (Domain IIA)"/>
    <property type="match status" value="1"/>
</dbReference>
<name>A0A1S3IQN5_LINAN</name>
<dbReference type="PROSITE" id="PS51211">
    <property type="entry name" value="VITELLOGENIN"/>
    <property type="match status" value="1"/>
</dbReference>
<dbReference type="KEGG" id="lak:106166499"/>
<dbReference type="Gene3D" id="1.25.10.20">
    <property type="entry name" value="Vitellinogen, superhelical"/>
    <property type="match status" value="1"/>
</dbReference>
<feature type="chain" id="PRO_5010288150" evidence="7">
    <location>
        <begin position="22"/>
        <end position="1893"/>
    </location>
</feature>
<dbReference type="GO" id="GO:0005319">
    <property type="term" value="F:lipid transporter activity"/>
    <property type="evidence" value="ECO:0007669"/>
    <property type="project" value="InterPro"/>
</dbReference>
<protein>
    <submittedName>
        <fullName evidence="10">Uncharacterized protein LOC106166499</fullName>
    </submittedName>
</protein>
<keyword evidence="9" id="KW-1185">Reference proteome</keyword>
<evidence type="ECO:0000256" key="7">
    <source>
        <dbReference type="SAM" id="SignalP"/>
    </source>
</evidence>
<dbReference type="OrthoDB" id="6161326at2759"/>
<evidence type="ECO:0000256" key="6">
    <source>
        <dbReference type="SAM" id="MobiDB-lite"/>
    </source>
</evidence>
<comment type="caution">
    <text evidence="5">Lacks conserved residue(s) required for the propagation of feature annotation.</text>
</comment>
<reference evidence="10" key="1">
    <citation type="submission" date="2025-08" db="UniProtKB">
        <authorList>
            <consortium name="RefSeq"/>
        </authorList>
    </citation>
    <scope>IDENTIFICATION</scope>
    <source>
        <tissue evidence="10">Gonads</tissue>
    </source>
</reference>
<dbReference type="SMART" id="SM00638">
    <property type="entry name" value="LPD_N"/>
    <property type="match status" value="1"/>
</dbReference>
<evidence type="ECO:0000256" key="3">
    <source>
        <dbReference type="ARBA" id="ARBA00023157"/>
    </source>
</evidence>
<dbReference type="SUPFAM" id="SSF56968">
    <property type="entry name" value="Lipovitellin-phosvitin complex, beta-sheet shell regions"/>
    <property type="match status" value="1"/>
</dbReference>
<dbReference type="InterPro" id="IPR011030">
    <property type="entry name" value="Lipovitellin_superhlx_dom"/>
</dbReference>
<dbReference type="GeneID" id="106166499"/>
<evidence type="ECO:0000256" key="1">
    <source>
        <dbReference type="ARBA" id="ARBA00022729"/>
    </source>
</evidence>
<evidence type="ECO:0000313" key="9">
    <source>
        <dbReference type="Proteomes" id="UP000085678"/>
    </source>
</evidence>
<evidence type="ECO:0000313" key="10">
    <source>
        <dbReference type="RefSeq" id="XP_013400530.1"/>
    </source>
</evidence>
<dbReference type="InterPro" id="IPR011055">
    <property type="entry name" value="Dup_hybrid_motif"/>
</dbReference>
<evidence type="ECO:0000259" key="8">
    <source>
        <dbReference type="PROSITE" id="PS51211"/>
    </source>
</evidence>
<dbReference type="InterPro" id="IPR015819">
    <property type="entry name" value="Lipid_transp_b-sht_shell"/>
</dbReference>
<feature type="compositionally biased region" description="Basic and acidic residues" evidence="6">
    <location>
        <begin position="1211"/>
        <end position="1220"/>
    </location>
</feature>
<proteinExistence type="predicted"/>
<evidence type="ECO:0000256" key="4">
    <source>
        <dbReference type="ARBA" id="ARBA00023180"/>
    </source>
</evidence>
<dbReference type="InterPro" id="IPR050733">
    <property type="entry name" value="Vitellogenin/Apolipophorin"/>
</dbReference>
<sequence>MYLDKMLAILLLLSCTLLGSSIVIFEERHDYYYTYSSKAEVFGLHNVSTIVQMRVRFVNSTATGDRLHQLYIDSFFQRTQDGYAAENPLKWNLDEPFLFTIKPTGLVDLIYHNANEKEELIILKKALASSLSANVQLQDAESWQYKLNETDHTGEAEQSYEVSRVPDGILLRRQHRSTRDVERHHDKTMKIHHMGHIEHVLALDRIMLKDHTDPEKRQHLQRQRVPGERIIKEDITGSFPDIETKSTTEVVLKTKRKLTSTESIQDTVGLKGLTADSIEVPKEETVHMSLEEANPFIRQALSCIHNHTGEGATERIECVVTLRQYLEQLSPTDMVQLGERYLKHKCQENDSVCQADRHLFIDLIIQLETKEAQQLLVQHVLNVVDPHEEEVQRTMYHMHAIKKPTLDLISSVAKLCFGPLGENIGKHSNITKNEKRACLAIGSLARYVNETNHLSAAKLVEHLENWLEHHDEGSLAPPQHRGKRSPTFFNKTEHHHKFTKMVLLEAVGNAGSPTSLDHILSYAKPNMGHPAWRRTAVNALRSYTCHKSATALIDLAVNDDIDVIRDKAFAALKKHPKHFNMTREQHNIILGKQYTYHTVMRLKRGFIEDIFKALSFKIEVPGIQWSKEIGNSKIGASFGLEARNKMELKLGLLSSFFDLYSYNTAFAEAHIGLLRLQVDVFRALACYHGYIEYDLNVLKDFGINDSRDLAKLFDKVIDTFRRPIAKSINTFKKIVSLFKGRGLQGLFNDAVKAIKNLPDALRTLLENLEQFVCDISDYEGLPWIAAMKEVVRRVRHFVEDVQSDILGFYNAIVDTITVNFPFAAKTTFEAIKLILRAVKAIFNNPMGALSNIGSALMKLKLSVSMIIGAKVKIEESCFFLSGKMPYWMNLGEEFTDLMEDIKDARKKISQFLESVRKSDETGAFQPLNVGKRSGIPTVEEQEVRIIKAFFEKFDKLLTPFADIVKTSKPFLDSYNAVMEVVHEVKWSYLDIRNMVEKGKSIVMKLFGPKFHRQFPSRRSDCEKDCGCGIFPYEGKNRTLLPGIDVIRKMGSKVSSPVTGIVKRRSDTEVLIAPYDRGLRRFEIIISNIEPIRKISNSYSTVISAGDEIGKALTSRCDPNFIHVAMRKKPKISKPSDADYKYIDPTPYIDKIVPVPRWVPVCNQFSLIINLQISDLEPITDPENAKKVVEDVKRHGQESVDQFFDETPDPETPWRPKGMDESATKSLADRFRGTLGSFGSLDQLADFTSKKKPPSILDQIDINALEVRQVLFILNASKLFAKQHTVERYVEDLAEVIRTNKVEHPENFSPRRLRYILKRRGQDSSGSFKQLVLHYTEIPEGVCPNIKRGIARGFGHFCTPHRDCHGLTCGLLVKFILVKKVIKFDMRLNTCSGKIDIQIDDDVTSFDIQGNDDVNIMRPFGTSGDFTLKTTAQFNRIRNGVYVTSNISVCSAFYPTCMETIEMFKNMHLGVQNPAGVSCNPGVEYDGTEDRVQSMALLYFVDDLLQMNIGKRREVLMFMNELRTAVLDAIMKNPGLLLKIGKSEFPSSVDFCFDGVIRPLKYYKQFFGFNFRFVVGPLPLKLGFGAGGEIGVRISAGACLMCMKAKVTITPYVAGKVWGSLEVNLGILSGGIRIEGFLLDTSFPITGTIGFGKFPINVRAKMDLVLVPLKVRLSAYVHLKLLFVTVTVFDHTLWKYKMDPIRHNIFDKSNVGRDNSPPDRPNCTVKQLGGQDYTDPAFILEAASCDSVSDVKLHYAIGSHPGGTDVSGWTEMGGSPLTVSQKMVDGIPLYFTVKAINSQGLEAISTCKLETYDVTPPDGRLEASHAYTSHPHRISGTLTIFDDSPLEEIQYKCVGFGQGPTNAEVVNWLPFYPDKMPKNKDIENELSHFSVGIN</sequence>
<dbReference type="InterPro" id="IPR015816">
    <property type="entry name" value="Vitellinogen_b-sht_N"/>
</dbReference>
<evidence type="ECO:0000256" key="5">
    <source>
        <dbReference type="PROSITE-ProRule" id="PRU00557"/>
    </source>
</evidence>
<gene>
    <name evidence="10" type="primary">LOC106166499</name>
</gene>
<dbReference type="Pfam" id="PF01347">
    <property type="entry name" value="Vitellogenin_N"/>
    <property type="match status" value="1"/>
</dbReference>